<proteinExistence type="predicted"/>
<dbReference type="Gene3D" id="3.90.1410.10">
    <property type="entry name" value="set domain protein methyltransferase, domain 1"/>
    <property type="match status" value="1"/>
</dbReference>
<dbReference type="Proteomes" id="UP000198406">
    <property type="component" value="Unassembled WGS sequence"/>
</dbReference>
<dbReference type="InterPro" id="IPR046341">
    <property type="entry name" value="SET_dom_sf"/>
</dbReference>
<evidence type="ECO:0000313" key="3">
    <source>
        <dbReference type="Proteomes" id="UP000198406"/>
    </source>
</evidence>
<accession>A0A1Z5JGG1</accession>
<evidence type="ECO:0000259" key="1">
    <source>
        <dbReference type="Pfam" id="PF00856"/>
    </source>
</evidence>
<gene>
    <name evidence="2" type="ORF">FisN_2Hh501</name>
</gene>
<feature type="domain" description="SET" evidence="1">
    <location>
        <begin position="6"/>
        <end position="217"/>
    </location>
</feature>
<dbReference type="InterPro" id="IPR050600">
    <property type="entry name" value="SETD3_SETD6_MTase"/>
</dbReference>
<dbReference type="PANTHER" id="PTHR13271">
    <property type="entry name" value="UNCHARACTERIZED PUTATIVE METHYLTRANSFERASE"/>
    <property type="match status" value="1"/>
</dbReference>
<dbReference type="SUPFAM" id="SSF82199">
    <property type="entry name" value="SET domain"/>
    <property type="match status" value="1"/>
</dbReference>
<keyword evidence="3" id="KW-1185">Reference proteome</keyword>
<protein>
    <recommendedName>
        <fullName evidence="1">SET domain-containing protein</fullName>
    </recommendedName>
</protein>
<dbReference type="CDD" id="cd10527">
    <property type="entry name" value="SET_LSMT"/>
    <property type="match status" value="1"/>
</dbReference>
<evidence type="ECO:0000313" key="2">
    <source>
        <dbReference type="EMBL" id="GAX13016.1"/>
    </source>
</evidence>
<reference evidence="2 3" key="1">
    <citation type="journal article" date="2015" name="Plant Cell">
        <title>Oil accumulation by the oleaginous diatom Fistulifera solaris as revealed by the genome and transcriptome.</title>
        <authorList>
            <person name="Tanaka T."/>
            <person name="Maeda Y."/>
            <person name="Veluchamy A."/>
            <person name="Tanaka M."/>
            <person name="Abida H."/>
            <person name="Marechal E."/>
            <person name="Bowler C."/>
            <person name="Muto M."/>
            <person name="Sunaga Y."/>
            <person name="Tanaka M."/>
            <person name="Yoshino T."/>
            <person name="Taniguchi T."/>
            <person name="Fukuda Y."/>
            <person name="Nemoto M."/>
            <person name="Matsumoto M."/>
            <person name="Wong P.S."/>
            <person name="Aburatani S."/>
            <person name="Fujibuchi W."/>
        </authorList>
    </citation>
    <scope>NUCLEOTIDE SEQUENCE [LARGE SCALE GENOMIC DNA]</scope>
    <source>
        <strain evidence="2 3">JPCC DA0580</strain>
    </source>
</reference>
<dbReference type="EMBL" id="BDSP01000060">
    <property type="protein sequence ID" value="GAX13016.1"/>
    <property type="molecule type" value="Genomic_DNA"/>
</dbReference>
<dbReference type="OrthoDB" id="341421at2759"/>
<name>A0A1Z5JGG1_FISSO</name>
<dbReference type="InParanoid" id="A0A1Z5JGG1"/>
<organism evidence="2 3">
    <name type="scientific">Fistulifera solaris</name>
    <name type="common">Oleaginous diatom</name>
    <dbReference type="NCBI Taxonomy" id="1519565"/>
    <lineage>
        <taxon>Eukaryota</taxon>
        <taxon>Sar</taxon>
        <taxon>Stramenopiles</taxon>
        <taxon>Ochrophyta</taxon>
        <taxon>Bacillariophyta</taxon>
        <taxon>Bacillariophyceae</taxon>
        <taxon>Bacillariophycidae</taxon>
        <taxon>Naviculales</taxon>
        <taxon>Naviculaceae</taxon>
        <taxon>Fistulifera</taxon>
    </lineage>
</organism>
<dbReference type="AlphaFoldDB" id="A0A1Z5JGG1"/>
<sequence length="452" mass="51684">MASDHRGVFSRIAIRKGETLIRLPLSCAIHGQDMPIEYLVEQGTKKQASTWLRCLAAFHQYQHDNSDKNDPYLQSLPQQFETLWSWSQEEITSFLAGTSPSLNVAESDEDRVNSWYIDVAAIEARYQEHVRPYLEQHCQLNSNFDTFSRACQMISTRAFHLASASQNYPGPFLLPVIDLLNHTPIDPVTTLQFEQDAFVMKAERDIPALVEIKHSYGTGLNARESLRTFGFVAMEDTLAALQGTVQAISTPVIVAKQDVLEACWNVIESSVPQQLAQSMQDMDLEDEPWDMPRDYRNRNTDFLPDNIVITAEDPLSDTLVTAASLSFLPLCAYQEARQSFLDASLLDDYFLGKLVSTSLLRVISDRMAAYKSIYYEGREFTDDHELLKLVLASKEPLSLQQRRLLYGLTVRIQEKESWNALRRNVCEVLTHLDDEEEEMEDHNMKRQRMEVS</sequence>
<dbReference type="GO" id="GO:0016279">
    <property type="term" value="F:protein-lysine N-methyltransferase activity"/>
    <property type="evidence" value="ECO:0007669"/>
    <property type="project" value="TreeGrafter"/>
</dbReference>
<comment type="caution">
    <text evidence="2">The sequence shown here is derived from an EMBL/GenBank/DDBJ whole genome shotgun (WGS) entry which is preliminary data.</text>
</comment>
<dbReference type="Pfam" id="PF00856">
    <property type="entry name" value="SET"/>
    <property type="match status" value="1"/>
</dbReference>
<dbReference type="InterPro" id="IPR001214">
    <property type="entry name" value="SET_dom"/>
</dbReference>